<evidence type="ECO:0000313" key="1">
    <source>
        <dbReference type="EMBL" id="ADG39933.1"/>
    </source>
</evidence>
<dbReference type="PATRIC" id="fig|762051.18.peg.394"/>
<protein>
    <recommendedName>
        <fullName evidence="3">Nucleoside 2-deoxyribosyltransferase</fullName>
    </recommendedName>
</protein>
<name>D5T0Y4_LEUKI</name>
<dbReference type="SUPFAM" id="SSF52309">
    <property type="entry name" value="N-(deoxy)ribosyltransferase-like"/>
    <property type="match status" value="1"/>
</dbReference>
<sequence>MTKKIFFVSPIGSEGSAERRTSDFVLKSIIKPVSERLDYETLRSDLINSTNTIDQDIINQLNSADLVIADVTGTNANVMFELGYRFSLKSPLIVIAQSVAELPFDIHNLRVMIYEKELPDLEKMQSQLEQMIKVFENFKPESESKNLGEEMGEKMALDAISSGDFSKIKEFAELAKTFGLDK</sequence>
<organism evidence="1 2">
    <name type="scientific">Leuconostoc kimchii (strain IMSNU 11154 / KCTC 2386 / IH25)</name>
    <dbReference type="NCBI Taxonomy" id="762051"/>
    <lineage>
        <taxon>Bacteria</taxon>
        <taxon>Bacillati</taxon>
        <taxon>Bacillota</taxon>
        <taxon>Bacilli</taxon>
        <taxon>Lactobacillales</taxon>
        <taxon>Lactobacillaceae</taxon>
        <taxon>Leuconostoc</taxon>
    </lineage>
</organism>
<dbReference type="Gene3D" id="3.40.50.450">
    <property type="match status" value="1"/>
</dbReference>
<dbReference type="AlphaFoldDB" id="D5T0Y4"/>
<dbReference type="eggNOG" id="COG3613">
    <property type="taxonomic scope" value="Bacteria"/>
</dbReference>
<gene>
    <name evidence="1" type="ordered locus">LKI_01950</name>
</gene>
<dbReference type="HOGENOM" id="CLU_078780_3_0_9"/>
<dbReference type="KEGG" id="lki:LKI_01950"/>
<dbReference type="EMBL" id="CP001758">
    <property type="protein sequence ID" value="ADG39933.1"/>
    <property type="molecule type" value="Genomic_DNA"/>
</dbReference>
<evidence type="ECO:0000313" key="2">
    <source>
        <dbReference type="Proteomes" id="UP000002362"/>
    </source>
</evidence>
<dbReference type="RefSeq" id="WP_013102532.1">
    <property type="nucleotide sequence ID" value="NC_014136.1"/>
</dbReference>
<dbReference type="Proteomes" id="UP000002362">
    <property type="component" value="Chromosome"/>
</dbReference>
<reference evidence="1 2" key="1">
    <citation type="journal article" date="2010" name="J. Bacteriol.">
        <title>Complete genome sequence analysis of Leuconostoc kimchii IMSNU 11154.</title>
        <authorList>
            <person name="Oh H.M."/>
            <person name="Cho Y.J."/>
            <person name="Kim B.K."/>
            <person name="Roe J.H."/>
            <person name="Kang S.O."/>
            <person name="Nahm B.H."/>
            <person name="Jeong G."/>
            <person name="Han H.U."/>
            <person name="Chun J."/>
        </authorList>
    </citation>
    <scope>NUCLEOTIDE SEQUENCE [LARGE SCALE GENOMIC DNA]</scope>
    <source>
        <strain evidence="2">IMSNU 11154 / KCTC 2386 / IH25</strain>
    </source>
</reference>
<dbReference type="STRING" id="762051.LKI_01950"/>
<evidence type="ECO:0008006" key="3">
    <source>
        <dbReference type="Google" id="ProtNLM"/>
    </source>
</evidence>
<dbReference type="OrthoDB" id="9815193at2"/>
<proteinExistence type="predicted"/>
<accession>D5T0Y4</accession>